<feature type="binding site" evidence="17">
    <location>
        <position position="32"/>
    </location>
    <ligand>
        <name>[4Fe-4S] cluster</name>
        <dbReference type="ChEBI" id="CHEBI:49883"/>
        <note>4Fe-4S-S-AdoMet</note>
    </ligand>
</feature>
<evidence type="ECO:0000256" key="9">
    <source>
        <dbReference type="ARBA" id="ARBA00022723"/>
    </source>
</evidence>
<gene>
    <name evidence="19" type="ORF">DRJ33_02915</name>
</gene>
<dbReference type="InterPro" id="IPR058240">
    <property type="entry name" value="rSAM_sf"/>
</dbReference>
<protein>
    <recommendedName>
        <fullName evidence="3">Elongator complex protein 3</fullName>
        <ecNumber evidence="15">2.3.1.311</ecNumber>
    </recommendedName>
    <alternativeName>
        <fullName evidence="14">tRNA uridine(34) acetyltransferase</fullName>
    </alternativeName>
</protein>
<proteinExistence type="inferred from homology"/>
<evidence type="ECO:0000256" key="3">
    <source>
        <dbReference type="ARBA" id="ARBA00020266"/>
    </source>
</evidence>
<dbReference type="SFLD" id="SFLDF00344">
    <property type="entry name" value="ELP3-like"/>
    <property type="match status" value="1"/>
</dbReference>
<dbReference type="Gene3D" id="3.40.630.30">
    <property type="match status" value="1"/>
</dbReference>
<dbReference type="PROSITE" id="PS51918">
    <property type="entry name" value="RADICAL_SAM"/>
    <property type="match status" value="1"/>
</dbReference>
<dbReference type="Pfam" id="PF16199">
    <property type="entry name" value="Radical_SAM_C"/>
    <property type="match status" value="1"/>
</dbReference>
<dbReference type="Gene3D" id="3.20.20.70">
    <property type="entry name" value="Aldolase class I"/>
    <property type="match status" value="1"/>
</dbReference>
<comment type="cofactor">
    <cofactor evidence="17">
        <name>[4Fe-4S] cluster</name>
        <dbReference type="ChEBI" id="CHEBI:49883"/>
    </cofactor>
    <text evidence="17">Binds 1 [4Fe-4S] cluster. The cluster is coordinated with 3 cysteines and an exchangeable S-adenosyl-L-methionine.</text>
</comment>
<keyword evidence="7" id="KW-0949">S-adenosyl-L-methionine</keyword>
<dbReference type="InterPro" id="IPR016181">
    <property type="entry name" value="Acyl_CoA_acyltransferase"/>
</dbReference>
<reference evidence="19 20" key="1">
    <citation type="submission" date="2018-06" db="EMBL/GenBank/DDBJ databases">
        <title>Extensive metabolic versatility and redundancy in microbially diverse, dynamic hydrothermal sediments.</title>
        <authorList>
            <person name="Dombrowski N."/>
            <person name="Teske A."/>
            <person name="Baker B.J."/>
        </authorList>
    </citation>
    <scope>NUCLEOTIDE SEQUENCE [LARGE SCALE GENOMIC DNA]</scope>
    <source>
        <strain evidence="19">B34_G17</strain>
    </source>
</reference>
<dbReference type="InterPro" id="IPR034687">
    <property type="entry name" value="ELP3-like"/>
</dbReference>
<evidence type="ECO:0000256" key="15">
    <source>
        <dbReference type="ARBA" id="ARBA00044771"/>
    </source>
</evidence>
<dbReference type="InterPro" id="IPR006638">
    <property type="entry name" value="Elp3/MiaA/NifB-like_rSAM"/>
</dbReference>
<dbReference type="AlphaFoldDB" id="A0A497F1F6"/>
<comment type="pathway">
    <text evidence="1">tRNA modification; 5-methoxycarbonylmethyl-2-thiouridine-tRNA biosynthesis.</text>
</comment>
<dbReference type="Pfam" id="PF04055">
    <property type="entry name" value="Radical_SAM"/>
    <property type="match status" value="1"/>
</dbReference>
<evidence type="ECO:0000256" key="4">
    <source>
        <dbReference type="ARBA" id="ARBA00022485"/>
    </source>
</evidence>
<dbReference type="CDD" id="cd04301">
    <property type="entry name" value="NAT_SF"/>
    <property type="match status" value="1"/>
</dbReference>
<dbReference type="EC" id="2.3.1.311" evidence="15"/>
<dbReference type="GO" id="GO:0046872">
    <property type="term" value="F:metal ion binding"/>
    <property type="evidence" value="ECO:0007669"/>
    <property type="project" value="UniProtKB-KW"/>
</dbReference>
<keyword evidence="6" id="KW-0808">Transferase</keyword>
<feature type="domain" description="Radical SAM core" evidence="18">
    <location>
        <begin position="7"/>
        <end position="295"/>
    </location>
</feature>
<dbReference type="InterPro" id="IPR013785">
    <property type="entry name" value="Aldolase_TIM"/>
</dbReference>
<dbReference type="InterPro" id="IPR000182">
    <property type="entry name" value="GNAT_dom"/>
</dbReference>
<dbReference type="EMBL" id="QMQX01000037">
    <property type="protein sequence ID" value="RLE52760.1"/>
    <property type="molecule type" value="Genomic_DNA"/>
</dbReference>
<keyword evidence="8" id="KW-0819">tRNA processing</keyword>
<dbReference type="GO" id="GO:0106261">
    <property type="term" value="F:tRNA uridine(34) acetyltransferase activity"/>
    <property type="evidence" value="ECO:0007669"/>
    <property type="project" value="UniProtKB-EC"/>
</dbReference>
<dbReference type="SFLD" id="SFLDS00029">
    <property type="entry name" value="Radical_SAM"/>
    <property type="match status" value="1"/>
</dbReference>
<dbReference type="GO" id="GO:0005737">
    <property type="term" value="C:cytoplasm"/>
    <property type="evidence" value="ECO:0007669"/>
    <property type="project" value="TreeGrafter"/>
</dbReference>
<dbReference type="SMART" id="SM00729">
    <property type="entry name" value="Elp3"/>
    <property type="match status" value="1"/>
</dbReference>
<sequence length="471" mass="53872">MLKKPVRSASGINVVAVMSKPMKCPHGRCMYCPGGVEYNTPQSYIGNEPALMRALECGFDPYKQVYVRLSQYVSMGHKPSKIWFIIMGGTFPAAPLDYQEWFMAMCYEALNRYPNPNPPSYVNIEDALAKNQHASIRCVGVTFETRPDWAKEPHADLMLRLGGTKVEVGVQTVYEDVLAGLERGHSLKDSIEATRILKDCGFKVGYHIMPGLPGSSLERDLEMFRIIFQDPRFKPDYLKIYPTLVIKGTKLYEMWVNGEYKPMTDEEAIELISEACKYIPRWVRISRIQRDVPVDIIEAGVKKSNLREIVEKRAEEKGFKCKCIRCREVGLLSIKGRLSEVKNVEIRSERYEASEGIEEFISAEDFEKDVLIGFIRLRIPSDKAHRVEVKDAAIIRELHVYGLQVPIGEKWDQAWQHRGWGVKLLKEAERIAREDYGFKKIVVLPGVGVREYFKANGYELLSKGPYMAKQL</sequence>
<evidence type="ECO:0000256" key="5">
    <source>
        <dbReference type="ARBA" id="ARBA00022555"/>
    </source>
</evidence>
<dbReference type="Pfam" id="PF00583">
    <property type="entry name" value="Acetyltransf_1"/>
    <property type="match status" value="1"/>
</dbReference>
<keyword evidence="9 17" id="KW-0479">Metal-binding</keyword>
<evidence type="ECO:0000256" key="17">
    <source>
        <dbReference type="PIRSR" id="PIRSR005669-1"/>
    </source>
</evidence>
<dbReference type="InterPro" id="IPR039661">
    <property type="entry name" value="ELP3"/>
</dbReference>
<dbReference type="PANTHER" id="PTHR11135">
    <property type="entry name" value="HISTONE ACETYLTRANSFERASE-RELATED"/>
    <property type="match status" value="1"/>
</dbReference>
<keyword evidence="13" id="KW-0012">Acyltransferase</keyword>
<keyword evidence="5" id="KW-0820">tRNA-binding</keyword>
<evidence type="ECO:0000313" key="20">
    <source>
        <dbReference type="Proteomes" id="UP000272051"/>
    </source>
</evidence>
<dbReference type="SUPFAM" id="SSF55729">
    <property type="entry name" value="Acyl-CoA N-acyltransferases (Nat)"/>
    <property type="match status" value="1"/>
</dbReference>
<evidence type="ECO:0000256" key="1">
    <source>
        <dbReference type="ARBA" id="ARBA00005043"/>
    </source>
</evidence>
<keyword evidence="11 17" id="KW-0408">Iron</keyword>
<dbReference type="CDD" id="cd01335">
    <property type="entry name" value="Radical_SAM"/>
    <property type="match status" value="1"/>
</dbReference>
<evidence type="ECO:0000256" key="7">
    <source>
        <dbReference type="ARBA" id="ARBA00022691"/>
    </source>
</evidence>
<dbReference type="PANTHER" id="PTHR11135:SF0">
    <property type="entry name" value="ELONGATOR COMPLEX PROTEIN 3"/>
    <property type="match status" value="1"/>
</dbReference>
<dbReference type="InterPro" id="IPR007197">
    <property type="entry name" value="rSAM"/>
</dbReference>
<name>A0A497F1F6_9CREN</name>
<evidence type="ECO:0000256" key="13">
    <source>
        <dbReference type="ARBA" id="ARBA00023315"/>
    </source>
</evidence>
<feature type="binding site" evidence="17">
    <location>
        <position position="29"/>
    </location>
    <ligand>
        <name>[4Fe-4S] cluster</name>
        <dbReference type="ChEBI" id="CHEBI:49883"/>
        <note>4Fe-4S-S-AdoMet</note>
    </ligand>
</feature>
<keyword evidence="12 17" id="KW-0411">Iron-sulfur</keyword>
<evidence type="ECO:0000256" key="2">
    <source>
        <dbReference type="ARBA" id="ARBA00005494"/>
    </source>
</evidence>
<dbReference type="SFLD" id="SFLDG01086">
    <property type="entry name" value="elongater_protein-like"/>
    <property type="match status" value="1"/>
</dbReference>
<evidence type="ECO:0000256" key="10">
    <source>
        <dbReference type="ARBA" id="ARBA00022884"/>
    </source>
</evidence>
<evidence type="ECO:0000313" key="19">
    <source>
        <dbReference type="EMBL" id="RLE52760.1"/>
    </source>
</evidence>
<keyword evidence="10" id="KW-0694">RNA-binding</keyword>
<dbReference type="GO" id="GO:0051539">
    <property type="term" value="F:4 iron, 4 sulfur cluster binding"/>
    <property type="evidence" value="ECO:0007669"/>
    <property type="project" value="UniProtKB-KW"/>
</dbReference>
<dbReference type="GO" id="GO:0002926">
    <property type="term" value="P:tRNA wobble base 5-methoxycarbonylmethyl-2-thiouridinylation"/>
    <property type="evidence" value="ECO:0007669"/>
    <property type="project" value="TreeGrafter"/>
</dbReference>
<comment type="similarity">
    <text evidence="2">Belongs to the ELP3 family.</text>
</comment>
<evidence type="ECO:0000256" key="12">
    <source>
        <dbReference type="ARBA" id="ARBA00023014"/>
    </source>
</evidence>
<keyword evidence="4" id="KW-0004">4Fe-4S</keyword>
<accession>A0A497F1F6</accession>
<organism evidence="19 20">
    <name type="scientific">Thermoproteota archaeon</name>
    <dbReference type="NCBI Taxonomy" id="2056631"/>
    <lineage>
        <taxon>Archaea</taxon>
        <taxon>Thermoproteota</taxon>
    </lineage>
</organism>
<feature type="binding site" evidence="17">
    <location>
        <position position="24"/>
    </location>
    <ligand>
        <name>[4Fe-4S] cluster</name>
        <dbReference type="ChEBI" id="CHEBI:49883"/>
        <note>4Fe-4S-S-AdoMet</note>
    </ligand>
</feature>
<comment type="catalytic activity">
    <reaction evidence="16">
        <text>uridine(34) in tRNA + acetyl-CoA + S-adenosyl-L-methionine + H2O = 5-(carboxymethyl)uridine(34) in tRNA + 5'-deoxyadenosine + L-methionine + CoA + 2 H(+)</text>
        <dbReference type="Rhea" id="RHEA:61020"/>
        <dbReference type="Rhea" id="RHEA-COMP:10407"/>
        <dbReference type="Rhea" id="RHEA-COMP:11727"/>
        <dbReference type="ChEBI" id="CHEBI:15377"/>
        <dbReference type="ChEBI" id="CHEBI:15378"/>
        <dbReference type="ChEBI" id="CHEBI:17319"/>
        <dbReference type="ChEBI" id="CHEBI:57287"/>
        <dbReference type="ChEBI" id="CHEBI:57288"/>
        <dbReference type="ChEBI" id="CHEBI:57844"/>
        <dbReference type="ChEBI" id="CHEBI:59789"/>
        <dbReference type="ChEBI" id="CHEBI:65315"/>
        <dbReference type="ChEBI" id="CHEBI:74882"/>
        <dbReference type="EC" id="2.3.1.311"/>
    </reaction>
    <physiologicalReaction direction="left-to-right" evidence="16">
        <dbReference type="Rhea" id="RHEA:61021"/>
    </physiologicalReaction>
</comment>
<dbReference type="NCBIfam" id="TIGR01211">
    <property type="entry name" value="ELP3"/>
    <property type="match status" value="1"/>
</dbReference>
<dbReference type="PIRSF" id="PIRSF005669">
    <property type="entry name" value="Hist_AcTrfase_ELP3"/>
    <property type="match status" value="1"/>
</dbReference>
<dbReference type="SUPFAM" id="SSF102114">
    <property type="entry name" value="Radical SAM enzymes"/>
    <property type="match status" value="1"/>
</dbReference>
<evidence type="ECO:0000256" key="8">
    <source>
        <dbReference type="ARBA" id="ARBA00022694"/>
    </source>
</evidence>
<evidence type="ECO:0000256" key="14">
    <source>
        <dbReference type="ARBA" id="ARBA00030769"/>
    </source>
</evidence>
<evidence type="ECO:0000259" key="18">
    <source>
        <dbReference type="PROSITE" id="PS51918"/>
    </source>
</evidence>
<dbReference type="Proteomes" id="UP000272051">
    <property type="component" value="Unassembled WGS sequence"/>
</dbReference>
<evidence type="ECO:0000256" key="16">
    <source>
        <dbReference type="ARBA" id="ARBA00047372"/>
    </source>
</evidence>
<dbReference type="InterPro" id="IPR032432">
    <property type="entry name" value="Radical_SAM_C"/>
</dbReference>
<evidence type="ECO:0000256" key="11">
    <source>
        <dbReference type="ARBA" id="ARBA00023004"/>
    </source>
</evidence>
<comment type="caution">
    <text evidence="19">The sequence shown here is derived from an EMBL/GenBank/DDBJ whole genome shotgun (WGS) entry which is preliminary data.</text>
</comment>
<dbReference type="GO" id="GO:0000049">
    <property type="term" value="F:tRNA binding"/>
    <property type="evidence" value="ECO:0007669"/>
    <property type="project" value="UniProtKB-KW"/>
</dbReference>
<evidence type="ECO:0000256" key="6">
    <source>
        <dbReference type="ARBA" id="ARBA00022679"/>
    </source>
</evidence>